<organism evidence="2 3">
    <name type="scientific">Desulfofarcimen acetoxidans (strain ATCC 49208 / DSM 771 / KCTC 5769 / VKM B-1644 / 5575)</name>
    <name type="common">Desulfotomaculum acetoxidans</name>
    <dbReference type="NCBI Taxonomy" id="485916"/>
    <lineage>
        <taxon>Bacteria</taxon>
        <taxon>Bacillati</taxon>
        <taxon>Bacillota</taxon>
        <taxon>Clostridia</taxon>
        <taxon>Eubacteriales</taxon>
        <taxon>Peptococcaceae</taxon>
        <taxon>Desulfofarcimen</taxon>
    </lineage>
</organism>
<dbReference type="STRING" id="485916.Dtox_1897"/>
<dbReference type="OrthoDB" id="306518at2"/>
<evidence type="ECO:0000313" key="2">
    <source>
        <dbReference type="EMBL" id="ACV62740.1"/>
    </source>
</evidence>
<keyword evidence="1" id="KW-1133">Transmembrane helix</keyword>
<dbReference type="KEGG" id="dae:Dtox_1897"/>
<feature type="transmembrane region" description="Helical" evidence="1">
    <location>
        <begin position="170"/>
        <end position="190"/>
    </location>
</feature>
<dbReference type="EMBL" id="CP001720">
    <property type="protein sequence ID" value="ACV62740.1"/>
    <property type="molecule type" value="Genomic_DNA"/>
</dbReference>
<dbReference type="AlphaFoldDB" id="C8VXT4"/>
<accession>C8VXT4</accession>
<feature type="transmembrane region" description="Helical" evidence="1">
    <location>
        <begin position="235"/>
        <end position="256"/>
    </location>
</feature>
<keyword evidence="1" id="KW-0812">Transmembrane</keyword>
<sequence length="286" mass="32128">MIKEKAARSIPIFLIRVMIIHTLTYFIAGILASNILDYRSVFHLPVIHDYMVEFGATSVFWGSFIQPIRGLVIGLVLIPFRSFLANCKYGWLYLWLIFVGIGIVSTPAAAPSSIEGIVYTKLPLWYHFFGLPEILTQTLAFSVLVYLYMRHPTGIRDALPRMFGVILQSFAGACFTFIGYAVVSIIFAIARNAEINAEANMSLKVQGLFVAPFICNFVIITLLNLDNYLREVKPIIIFLIIFLINAILVAAYQQIFWDGANIAYAIITPILPAWITTVISSKKMSK</sequence>
<feature type="transmembrane region" description="Helical" evidence="1">
    <location>
        <begin position="262"/>
        <end position="280"/>
    </location>
</feature>
<keyword evidence="3" id="KW-1185">Reference proteome</keyword>
<evidence type="ECO:0000256" key="1">
    <source>
        <dbReference type="SAM" id="Phobius"/>
    </source>
</evidence>
<dbReference type="eggNOG" id="ENOG5033397">
    <property type="taxonomic scope" value="Bacteria"/>
</dbReference>
<reference evidence="2 3" key="1">
    <citation type="journal article" date="2009" name="Stand. Genomic Sci.">
        <title>Complete genome sequence of Desulfotomaculum acetoxidans type strain (5575).</title>
        <authorList>
            <person name="Spring S."/>
            <person name="Lapidus A."/>
            <person name="Schroder M."/>
            <person name="Gleim D."/>
            <person name="Sims D."/>
            <person name="Meincke L."/>
            <person name="Glavina Del Rio T."/>
            <person name="Tice H."/>
            <person name="Copeland A."/>
            <person name="Cheng J.F."/>
            <person name="Lucas S."/>
            <person name="Chen F."/>
            <person name="Nolan M."/>
            <person name="Bruce D."/>
            <person name="Goodwin L."/>
            <person name="Pitluck S."/>
            <person name="Ivanova N."/>
            <person name="Mavromatis K."/>
            <person name="Mikhailova N."/>
            <person name="Pati A."/>
            <person name="Chen A."/>
            <person name="Palaniappan K."/>
            <person name="Land M."/>
            <person name="Hauser L."/>
            <person name="Chang Y.J."/>
            <person name="Jeffries C.D."/>
            <person name="Chain P."/>
            <person name="Saunders E."/>
            <person name="Brettin T."/>
            <person name="Detter J.C."/>
            <person name="Goker M."/>
            <person name="Bristow J."/>
            <person name="Eisen J.A."/>
            <person name="Markowitz V."/>
            <person name="Hugenholtz P."/>
            <person name="Kyrpides N.C."/>
            <person name="Klenk H.P."/>
            <person name="Han C."/>
        </authorList>
    </citation>
    <scope>NUCLEOTIDE SEQUENCE [LARGE SCALE GENOMIC DNA]</scope>
    <source>
        <strain evidence="3">ATCC 49208 / DSM 771 / VKM B-1644</strain>
    </source>
</reference>
<dbReference type="HOGENOM" id="CLU_976415_0_0_9"/>
<feature type="transmembrane region" description="Helical" evidence="1">
    <location>
        <begin position="124"/>
        <end position="149"/>
    </location>
</feature>
<name>C8VXT4_DESAS</name>
<feature type="transmembrane region" description="Helical" evidence="1">
    <location>
        <begin position="59"/>
        <end position="80"/>
    </location>
</feature>
<feature type="transmembrane region" description="Helical" evidence="1">
    <location>
        <begin position="205"/>
        <end position="223"/>
    </location>
</feature>
<protein>
    <submittedName>
        <fullName evidence="2">Uncharacterized protein</fullName>
    </submittedName>
</protein>
<dbReference type="RefSeq" id="WP_015757446.1">
    <property type="nucleotide sequence ID" value="NC_013216.1"/>
</dbReference>
<feature type="transmembrane region" description="Helical" evidence="1">
    <location>
        <begin position="92"/>
        <end position="112"/>
    </location>
</feature>
<evidence type="ECO:0000313" key="3">
    <source>
        <dbReference type="Proteomes" id="UP000002217"/>
    </source>
</evidence>
<dbReference type="Proteomes" id="UP000002217">
    <property type="component" value="Chromosome"/>
</dbReference>
<feature type="transmembrane region" description="Helical" evidence="1">
    <location>
        <begin position="12"/>
        <end position="36"/>
    </location>
</feature>
<gene>
    <name evidence="2" type="ordered locus">Dtox_1897</name>
</gene>
<keyword evidence="1" id="KW-0472">Membrane</keyword>
<proteinExistence type="predicted"/>